<dbReference type="EMBL" id="SRLO01000922">
    <property type="protein sequence ID" value="TNN44130.1"/>
    <property type="molecule type" value="Genomic_DNA"/>
</dbReference>
<proteinExistence type="predicted"/>
<gene>
    <name evidence="1" type="primary">WDR93</name>
    <name evidence="1" type="ORF">EYF80_045681</name>
</gene>
<organism evidence="1 2">
    <name type="scientific">Liparis tanakae</name>
    <name type="common">Tanaka's snailfish</name>
    <dbReference type="NCBI Taxonomy" id="230148"/>
    <lineage>
        <taxon>Eukaryota</taxon>
        <taxon>Metazoa</taxon>
        <taxon>Chordata</taxon>
        <taxon>Craniata</taxon>
        <taxon>Vertebrata</taxon>
        <taxon>Euteleostomi</taxon>
        <taxon>Actinopterygii</taxon>
        <taxon>Neopterygii</taxon>
        <taxon>Teleostei</taxon>
        <taxon>Neoteleostei</taxon>
        <taxon>Acanthomorphata</taxon>
        <taxon>Eupercaria</taxon>
        <taxon>Perciformes</taxon>
        <taxon>Cottioidei</taxon>
        <taxon>Cottales</taxon>
        <taxon>Liparidae</taxon>
        <taxon>Liparis</taxon>
    </lineage>
</organism>
<dbReference type="AlphaFoldDB" id="A0A4Z2FTD9"/>
<name>A0A4Z2FTD9_9TELE</name>
<accession>A0A4Z2FTD9</accession>
<keyword evidence="2" id="KW-1185">Reference proteome</keyword>
<comment type="caution">
    <text evidence="1">The sequence shown here is derived from an EMBL/GenBank/DDBJ whole genome shotgun (WGS) entry which is preliminary data.</text>
</comment>
<dbReference type="Proteomes" id="UP000314294">
    <property type="component" value="Unassembled WGS sequence"/>
</dbReference>
<reference evidence="1 2" key="1">
    <citation type="submission" date="2019-03" db="EMBL/GenBank/DDBJ databases">
        <title>First draft genome of Liparis tanakae, snailfish: a comprehensive survey of snailfish specific genes.</title>
        <authorList>
            <person name="Kim W."/>
            <person name="Song I."/>
            <person name="Jeong J.-H."/>
            <person name="Kim D."/>
            <person name="Kim S."/>
            <person name="Ryu S."/>
            <person name="Song J.Y."/>
            <person name="Lee S.K."/>
        </authorList>
    </citation>
    <scope>NUCLEOTIDE SEQUENCE [LARGE SCALE GENOMIC DNA]</scope>
    <source>
        <tissue evidence="1">Muscle</tissue>
    </source>
</reference>
<evidence type="ECO:0000313" key="1">
    <source>
        <dbReference type="EMBL" id="TNN44130.1"/>
    </source>
</evidence>
<protein>
    <submittedName>
        <fullName evidence="1">WD repeat-containing protein 93</fullName>
    </submittedName>
</protein>
<sequence>MFLQDITNRSRVCSLMLPPTHRTATPCLPVYALSAEQQTLFIRGDRDSGCAASSEAGSQLFIYRFGESDIIRRCIVSLPDSPRQVNTPSYETLEDSCNLYLQQRALSVDERNDALMQTWKQLQETAATLQQTRKNCSF</sequence>
<evidence type="ECO:0000313" key="2">
    <source>
        <dbReference type="Proteomes" id="UP000314294"/>
    </source>
</evidence>
<dbReference type="OrthoDB" id="547231at2759"/>